<name>A0A9E7SZE4_9CAUD</name>
<evidence type="ECO:0000313" key="1">
    <source>
        <dbReference type="EMBL" id="UTQ79789.1"/>
    </source>
</evidence>
<dbReference type="EMBL" id="ON677538">
    <property type="protein sequence ID" value="UTQ79789.1"/>
    <property type="molecule type" value="Genomic_DNA"/>
</dbReference>
<protein>
    <submittedName>
        <fullName evidence="1">Tail protein</fullName>
    </submittedName>
</protein>
<proteinExistence type="predicted"/>
<evidence type="ECO:0000313" key="2">
    <source>
        <dbReference type="Proteomes" id="UP001059684"/>
    </source>
</evidence>
<dbReference type="Proteomes" id="UP001059684">
    <property type="component" value="Segment"/>
</dbReference>
<organism evidence="1 2">
    <name type="scientific">Plectonema phage JingP1</name>
    <dbReference type="NCBI Taxonomy" id="2961687"/>
    <lineage>
        <taxon>Viruses</taxon>
        <taxon>Duplodnaviria</taxon>
        <taxon>Heunggongvirae</taxon>
        <taxon>Uroviricota</taxon>
        <taxon>Caudoviricetes</taxon>
        <taxon>Saffermanviridae</taxon>
        <taxon>Morrisvirus</taxon>
        <taxon>Morrisvirus JingP1</taxon>
    </lineage>
</organism>
<reference evidence="1" key="1">
    <citation type="submission" date="2022-06" db="EMBL/GenBank/DDBJ databases">
        <authorList>
            <person name="He X."/>
            <person name="Cao L."/>
            <person name="Zhang S."/>
            <person name="Xiao J."/>
            <person name="Tong Y."/>
        </authorList>
    </citation>
    <scope>NUCLEOTIDE SEQUENCE</scope>
</reference>
<sequence length="1047" mass="116255">MAISCIGSPDPVKSTETDVKPIDWTPGTKTLLEELAEKRKLALETQAAMYNSVDPQVAKQQAQARSAQEMWEGVVFDAGKRAMLSPTKLRRVETWLANWLGLKSASMGLIREPLLNIKRQMDGMLRESAIYRAMHDSRQLAKAFKTIAKKRGTRYQTDDLRRILEEGMTPQRLAVYGNTPAQAAELNTRFATWKQGMLDRGFTDDDIELLLDQAQEVSKHFDEIQAVVMASGANINDLNNIGWFPRQFSEDGFQVAKLAGILKDTDQRGMHDALMKSRSTWQYLVEDHTIASRLMGISGDELHALISNPVDFAEFLSKKFKGRGEDLDLLVDSGVMSKIPMLTSHVEEYLSRVYKIPGLDMGLFITDPIEASAQYIKKLQTVVENSSLVKYVETEGLKSGWAIPKELFDADPETFGQYLRLKDIPGLQNIPGGGSYVHPAVAAHLNGILRLSTTPGVMGEFANAYSMFTRWFAKQALGNPITAKSYLFGQFFGNMLGAFGRGVQPRHYIASFIDVARVATEGLDVLDNTKVFRVIDGQPVTHRELVARTLRMFSRELIPGVKLNAGGSIDFSKLNPLYTIHQLQKLYAASTTTAGYAGEVAKLLSGKADAVLTPTLKIAQLMDMAGQLAIVRGKSKLGSQDLGSFGEAAEQLAMGWSIGKLNSWDELVLEVKRGMPMFDDVGRIPAAVARIAPFSSWAMANLPLQLKSMMREPSRWYNYVRAHALWNSSQLPDDELDRPVNGEMQDWERDMYGMVLQVDPTNRKTHMLFTAQFDPRWGVMAALMKATNGKSPSTLRDGTRESSGAKMLREMVGATYGAGIYEALTGVDPATGVKQQDSDYQSRLFANVPMPPVVAGILSISPVLQSIDRLEAISGTREVLDPRTGATLRQATQGWLGSKGTRMPQARLEGVEATLQTIGARVRVIDGLRNMQFTEGDTRTALSKMLSQSFTEQKRLASDLQSGAVTRDSPEYTRRVEVVHRMIDTAFQLNLDLKRIEAWAIRNKVPSRDMLQELQDRKLSTTDLPLPGADYIQQQLEQAHQLKGKTP</sequence>
<accession>A0A9E7SZE4</accession>
<keyword evidence="2" id="KW-1185">Reference proteome</keyword>